<sequence length="81" mass="8523">MSTSAPPSSVRPAGGFGPILRALRYLRRYRLEALGALLSLLLVSVANLAAPQMIRIAIDEGLARGERRPVLMAVGGLVAIA</sequence>
<organism evidence="6 7">
    <name type="scientific">Corallococcus sicarius</name>
    <dbReference type="NCBI Taxonomy" id="2316726"/>
    <lineage>
        <taxon>Bacteria</taxon>
        <taxon>Pseudomonadati</taxon>
        <taxon>Myxococcota</taxon>
        <taxon>Myxococcia</taxon>
        <taxon>Myxococcales</taxon>
        <taxon>Cystobacterineae</taxon>
        <taxon>Myxococcaceae</taxon>
        <taxon>Corallococcus</taxon>
    </lineage>
</organism>
<keyword evidence="4 5" id="KW-0472">Membrane</keyword>
<evidence type="ECO:0000313" key="7">
    <source>
        <dbReference type="Proteomes" id="UP000273405"/>
    </source>
</evidence>
<keyword evidence="7" id="KW-1185">Reference proteome</keyword>
<protein>
    <submittedName>
        <fullName evidence="6">ABC transporter ATP-binding protein</fullName>
    </submittedName>
</protein>
<keyword evidence="6" id="KW-0067">ATP-binding</keyword>
<keyword evidence="2 5" id="KW-0812">Transmembrane</keyword>
<evidence type="ECO:0000256" key="1">
    <source>
        <dbReference type="ARBA" id="ARBA00004651"/>
    </source>
</evidence>
<dbReference type="SUPFAM" id="SSF90123">
    <property type="entry name" value="ABC transporter transmembrane region"/>
    <property type="match status" value="1"/>
</dbReference>
<dbReference type="AlphaFoldDB" id="A0A3A8MNZ8"/>
<reference evidence="7" key="1">
    <citation type="submission" date="2018-09" db="EMBL/GenBank/DDBJ databases">
        <authorList>
            <person name="Livingstone P.G."/>
            <person name="Whitworth D.E."/>
        </authorList>
    </citation>
    <scope>NUCLEOTIDE SEQUENCE [LARGE SCALE GENOMIC DNA]</scope>
    <source>
        <strain evidence="7">CA040B</strain>
    </source>
</reference>
<evidence type="ECO:0000313" key="6">
    <source>
        <dbReference type="EMBL" id="RKH33736.1"/>
    </source>
</evidence>
<proteinExistence type="predicted"/>
<accession>A0A3A8MNZ8</accession>
<keyword evidence="3 5" id="KW-1133">Transmembrane helix</keyword>
<name>A0A3A8MNZ8_9BACT</name>
<evidence type="ECO:0000256" key="5">
    <source>
        <dbReference type="SAM" id="Phobius"/>
    </source>
</evidence>
<dbReference type="Proteomes" id="UP000273405">
    <property type="component" value="Unassembled WGS sequence"/>
</dbReference>
<comment type="caution">
    <text evidence="6">The sequence shown here is derived from an EMBL/GenBank/DDBJ whole genome shotgun (WGS) entry which is preliminary data.</text>
</comment>
<dbReference type="InterPro" id="IPR036640">
    <property type="entry name" value="ABC1_TM_sf"/>
</dbReference>
<keyword evidence="6" id="KW-0547">Nucleotide-binding</keyword>
<dbReference type="GO" id="GO:0005886">
    <property type="term" value="C:plasma membrane"/>
    <property type="evidence" value="ECO:0007669"/>
    <property type="project" value="UniProtKB-SubCell"/>
</dbReference>
<gene>
    <name evidence="6" type="ORF">D7X12_35720</name>
</gene>
<dbReference type="GO" id="GO:0005524">
    <property type="term" value="F:ATP binding"/>
    <property type="evidence" value="ECO:0007669"/>
    <property type="project" value="UniProtKB-KW"/>
</dbReference>
<comment type="subcellular location">
    <subcellularLocation>
        <location evidence="1">Cell membrane</location>
        <topology evidence="1">Multi-pass membrane protein</topology>
    </subcellularLocation>
</comment>
<dbReference type="Gene3D" id="1.20.1560.10">
    <property type="entry name" value="ABC transporter type 1, transmembrane domain"/>
    <property type="match status" value="1"/>
</dbReference>
<feature type="transmembrane region" description="Helical" evidence="5">
    <location>
        <begin position="31"/>
        <end position="50"/>
    </location>
</feature>
<evidence type="ECO:0000256" key="4">
    <source>
        <dbReference type="ARBA" id="ARBA00023136"/>
    </source>
</evidence>
<dbReference type="EMBL" id="RAWG01000365">
    <property type="protein sequence ID" value="RKH33736.1"/>
    <property type="molecule type" value="Genomic_DNA"/>
</dbReference>
<feature type="non-terminal residue" evidence="6">
    <location>
        <position position="81"/>
    </location>
</feature>
<evidence type="ECO:0000256" key="2">
    <source>
        <dbReference type="ARBA" id="ARBA00022692"/>
    </source>
</evidence>
<evidence type="ECO:0000256" key="3">
    <source>
        <dbReference type="ARBA" id="ARBA00022989"/>
    </source>
</evidence>